<dbReference type="InterPro" id="IPR000477">
    <property type="entry name" value="RT_dom"/>
</dbReference>
<dbReference type="Pfam" id="PF00078">
    <property type="entry name" value="RVT_1"/>
    <property type="match status" value="1"/>
</dbReference>
<evidence type="ECO:0000313" key="3">
    <source>
        <dbReference type="Proteomes" id="UP001623348"/>
    </source>
</evidence>
<evidence type="ECO:0000313" key="2">
    <source>
        <dbReference type="EMBL" id="GAB0179152.1"/>
    </source>
</evidence>
<proteinExistence type="predicted"/>
<dbReference type="EMBL" id="BAAFJT010000001">
    <property type="protein sequence ID" value="GAB0179152.1"/>
    <property type="molecule type" value="Genomic_DNA"/>
</dbReference>
<dbReference type="AlphaFoldDB" id="A0ABC9W4Y1"/>
<reference evidence="2 3" key="1">
    <citation type="submission" date="2024-06" db="EMBL/GenBank/DDBJ databases">
        <title>The draft genome of Grus japonensis, version 3.</title>
        <authorList>
            <person name="Nabeshima K."/>
            <person name="Suzuki S."/>
            <person name="Onuma M."/>
        </authorList>
    </citation>
    <scope>NUCLEOTIDE SEQUENCE [LARGE SCALE GENOMIC DNA]</scope>
    <source>
        <strain evidence="2 3">451A</strain>
    </source>
</reference>
<sequence>MRRGTVLELLLTNKEKLVGDVKVKGNLGGDEQKIVEFRILRRGRRLKIKLTALDFRRADFGLFKDLLGRVPWDKDLEERAAQESWLLFKDHLLHTMSRKSCKNARRPLQMNKELLIKLKHKKEAYRGWKQGQIKGELDIVYLDFSKAFDTVSHKILIEKVLLYGMNEQTVRWIENWLNGWIQRIVISGTKSSWRPGTSSVPHGSILGPVLFNIFINDLDDGGE</sequence>
<dbReference type="Proteomes" id="UP001623348">
    <property type="component" value="Unassembled WGS sequence"/>
</dbReference>
<protein>
    <submittedName>
        <fullName evidence="2">Mitochondrial enolase superfamily member 1</fullName>
    </submittedName>
</protein>
<feature type="domain" description="Reverse transcriptase" evidence="1">
    <location>
        <begin position="1"/>
        <end position="223"/>
    </location>
</feature>
<keyword evidence="3" id="KW-1185">Reference proteome</keyword>
<gene>
    <name evidence="2" type="ORF">GRJ2_000380500</name>
</gene>
<dbReference type="PANTHER" id="PTHR33332">
    <property type="entry name" value="REVERSE TRANSCRIPTASE DOMAIN-CONTAINING PROTEIN"/>
    <property type="match status" value="1"/>
</dbReference>
<organism evidence="2 3">
    <name type="scientific">Grus japonensis</name>
    <name type="common">Japanese crane</name>
    <name type="synonym">Red-crowned crane</name>
    <dbReference type="NCBI Taxonomy" id="30415"/>
    <lineage>
        <taxon>Eukaryota</taxon>
        <taxon>Metazoa</taxon>
        <taxon>Chordata</taxon>
        <taxon>Craniata</taxon>
        <taxon>Vertebrata</taxon>
        <taxon>Euteleostomi</taxon>
        <taxon>Archelosauria</taxon>
        <taxon>Archosauria</taxon>
        <taxon>Dinosauria</taxon>
        <taxon>Saurischia</taxon>
        <taxon>Theropoda</taxon>
        <taxon>Coelurosauria</taxon>
        <taxon>Aves</taxon>
        <taxon>Neognathae</taxon>
        <taxon>Neoaves</taxon>
        <taxon>Gruiformes</taxon>
        <taxon>Gruidae</taxon>
        <taxon>Grus</taxon>
    </lineage>
</organism>
<comment type="caution">
    <text evidence="2">The sequence shown here is derived from an EMBL/GenBank/DDBJ whole genome shotgun (WGS) entry which is preliminary data.</text>
</comment>
<name>A0ABC9W4Y1_GRUJA</name>
<accession>A0ABC9W4Y1</accession>
<dbReference type="PROSITE" id="PS50878">
    <property type="entry name" value="RT_POL"/>
    <property type="match status" value="1"/>
</dbReference>
<evidence type="ECO:0000259" key="1">
    <source>
        <dbReference type="PROSITE" id="PS50878"/>
    </source>
</evidence>